<dbReference type="PRINTS" id="PR01046">
    <property type="entry name" value="TRNASYNTHPRO"/>
</dbReference>
<feature type="region of interest" description="Disordered" evidence="12">
    <location>
        <begin position="92"/>
        <end position="119"/>
    </location>
</feature>
<dbReference type="NCBIfam" id="TIGR00409">
    <property type="entry name" value="proS_fam_II"/>
    <property type="match status" value="1"/>
</dbReference>
<evidence type="ECO:0000256" key="3">
    <source>
        <dbReference type="ARBA" id="ARBA00012831"/>
    </source>
</evidence>
<dbReference type="GO" id="GO:0005829">
    <property type="term" value="C:cytosol"/>
    <property type="evidence" value="ECO:0007669"/>
    <property type="project" value="TreeGrafter"/>
</dbReference>
<dbReference type="Gene3D" id="3.40.50.800">
    <property type="entry name" value="Anticodon-binding domain"/>
    <property type="match status" value="1"/>
</dbReference>
<proteinExistence type="inferred from homology"/>
<dbReference type="EC" id="6.1.1.15" evidence="3"/>
<evidence type="ECO:0000256" key="9">
    <source>
        <dbReference type="ARBA" id="ARBA00023146"/>
    </source>
</evidence>
<dbReference type="InterPro" id="IPR045864">
    <property type="entry name" value="aa-tRNA-synth_II/BPL/LPL"/>
</dbReference>
<dbReference type="InterPro" id="IPR004500">
    <property type="entry name" value="Pro-tRNA-synth_IIa_bac-type"/>
</dbReference>
<keyword evidence="5" id="KW-0436">Ligase</keyword>
<evidence type="ECO:0000256" key="4">
    <source>
        <dbReference type="ARBA" id="ARBA00022490"/>
    </source>
</evidence>
<dbReference type="InterPro" id="IPR002316">
    <property type="entry name" value="Pro-tRNA-ligase_IIa"/>
</dbReference>
<dbReference type="InParanoid" id="A0A0G4EV72"/>
<dbReference type="Pfam" id="PF00587">
    <property type="entry name" value="tRNA-synt_2b"/>
    <property type="match status" value="1"/>
</dbReference>
<dbReference type="OrthoDB" id="10267474at2759"/>
<feature type="signal peptide" evidence="13">
    <location>
        <begin position="1"/>
        <end position="22"/>
    </location>
</feature>
<dbReference type="OMA" id="NCDYAAN"/>
<evidence type="ECO:0000256" key="6">
    <source>
        <dbReference type="ARBA" id="ARBA00022741"/>
    </source>
</evidence>
<feature type="domain" description="Aminoacyl-transfer RNA synthetases class-II family profile" evidence="14">
    <location>
        <begin position="144"/>
        <end position="584"/>
    </location>
</feature>
<evidence type="ECO:0000256" key="7">
    <source>
        <dbReference type="ARBA" id="ARBA00022840"/>
    </source>
</evidence>
<dbReference type="CDD" id="cd00861">
    <property type="entry name" value="ProRS_anticodon_short"/>
    <property type="match status" value="1"/>
</dbReference>
<comment type="catalytic activity">
    <reaction evidence="11">
        <text>tRNA(Pro) + L-proline + ATP = L-prolyl-tRNA(Pro) + AMP + diphosphate</text>
        <dbReference type="Rhea" id="RHEA:14305"/>
        <dbReference type="Rhea" id="RHEA-COMP:9700"/>
        <dbReference type="Rhea" id="RHEA-COMP:9702"/>
        <dbReference type="ChEBI" id="CHEBI:30616"/>
        <dbReference type="ChEBI" id="CHEBI:33019"/>
        <dbReference type="ChEBI" id="CHEBI:60039"/>
        <dbReference type="ChEBI" id="CHEBI:78442"/>
        <dbReference type="ChEBI" id="CHEBI:78532"/>
        <dbReference type="ChEBI" id="CHEBI:456215"/>
        <dbReference type="EC" id="6.1.1.15"/>
    </reaction>
</comment>
<dbReference type="PANTHER" id="PTHR42753:SF2">
    <property type="entry name" value="PROLINE--TRNA LIGASE"/>
    <property type="match status" value="1"/>
</dbReference>
<dbReference type="EMBL" id="CDMY01000314">
    <property type="protein sequence ID" value="CEM01959.1"/>
    <property type="molecule type" value="Genomic_DNA"/>
</dbReference>
<evidence type="ECO:0000256" key="11">
    <source>
        <dbReference type="ARBA" id="ARBA00047671"/>
    </source>
</evidence>
<gene>
    <name evidence="15" type="ORF">Vbra_8238</name>
</gene>
<dbReference type="NCBIfam" id="NF006625">
    <property type="entry name" value="PRK09194.1"/>
    <property type="match status" value="1"/>
</dbReference>
<dbReference type="InterPro" id="IPR033730">
    <property type="entry name" value="ProRS_core_prok"/>
</dbReference>
<sequence length="690" mass="75369">MTHQRRRLQHLLILLVAFVASALQISLDLPSSIHSSLLRLGYIQPSDGLSSLRGSAWWPSVKRRARKASRSEGRLSSVAVNQDVVSSAVAEEEAAASRTDQPSSPSANGKGWRTSGYPLHTLKEDPADAEIASHRLMIKAGMIRRLASGVYSWLPLGWRVVQKVTRIVREEMDRSGALEAFLPVVQPSRLWEESGRWSEYGPELMRVKDRHQAEFALGPTHEEVITELVRRDVSSYKQLPMNLYQIQTKFRDEIRPRFGVMRAREFIMKDAYSFHIDDGSLSETYDAMHTTYNRIFTRLGLDFRAVQADSGAIGGSVSHEFQVLAESGEDAIAVSDSGPFAANIEFAEALPPHDPSPAAPSDGDQAIESVETPGATSIEEVAALLDVPTHNILKGVLVEGASDDHPVVALFLRGDHDLNEVKAGKLDLVKSPLTLANAATLASSGLPAGYVGPVDLPPDVPVVVDASATPLCDFVCGANQEGRHYRHVHWGRDCPMPAAVADLRNVVDGDPSPDGVGRLSIVRGIEVGHIFQLGRKYSEPMGATVLDENGKAVTLAMGCYGIGITRVVAAAIEQHHDEKGTMWPEAIAPFQVGIVPINYAKSAAVREEADRLMQALVDEGYEVLLDDRKERPGVMFADMDLIGIPHRITIGEKGLQADAVTYRQRAEEEGRKVPTGEMVHFLRTTSPPVR</sequence>
<dbReference type="GO" id="GO:0006433">
    <property type="term" value="P:prolyl-tRNA aminoacylation"/>
    <property type="evidence" value="ECO:0007669"/>
    <property type="project" value="InterPro"/>
</dbReference>
<evidence type="ECO:0000313" key="15">
    <source>
        <dbReference type="EMBL" id="CEM01959.1"/>
    </source>
</evidence>
<dbReference type="InterPro" id="IPR006195">
    <property type="entry name" value="aa-tRNA-synth_II"/>
</dbReference>
<dbReference type="InterPro" id="IPR007214">
    <property type="entry name" value="YbaK/aa-tRNA-synth-assoc-dom"/>
</dbReference>
<dbReference type="Pfam" id="PF03129">
    <property type="entry name" value="HGTP_anticodon"/>
    <property type="match status" value="1"/>
</dbReference>
<organism evidence="15 16">
    <name type="scientific">Vitrella brassicaformis (strain CCMP3155)</name>
    <dbReference type="NCBI Taxonomy" id="1169540"/>
    <lineage>
        <taxon>Eukaryota</taxon>
        <taxon>Sar</taxon>
        <taxon>Alveolata</taxon>
        <taxon>Colpodellida</taxon>
        <taxon>Vitrellaceae</taxon>
        <taxon>Vitrella</taxon>
    </lineage>
</organism>
<dbReference type="CDD" id="cd04334">
    <property type="entry name" value="ProRS-INS"/>
    <property type="match status" value="1"/>
</dbReference>
<dbReference type="STRING" id="1169540.A0A0G4EV72"/>
<dbReference type="PANTHER" id="PTHR42753">
    <property type="entry name" value="MITOCHONDRIAL RIBOSOME PROTEIN L39/PROLYL-TRNA LIGASE FAMILY MEMBER"/>
    <property type="match status" value="1"/>
</dbReference>
<evidence type="ECO:0000256" key="1">
    <source>
        <dbReference type="ARBA" id="ARBA00004496"/>
    </source>
</evidence>
<dbReference type="GO" id="GO:0002161">
    <property type="term" value="F:aminoacyl-tRNA deacylase activity"/>
    <property type="evidence" value="ECO:0007669"/>
    <property type="project" value="InterPro"/>
</dbReference>
<dbReference type="Gene3D" id="3.30.930.10">
    <property type="entry name" value="Bira Bifunctional Protein, Domain 2"/>
    <property type="match status" value="2"/>
</dbReference>
<dbReference type="InterPro" id="IPR050062">
    <property type="entry name" value="Pro-tRNA_synthetase"/>
</dbReference>
<dbReference type="HAMAP" id="MF_01569">
    <property type="entry name" value="Pro_tRNA_synth_type1"/>
    <property type="match status" value="1"/>
</dbReference>
<feature type="chain" id="PRO_5005187671" description="proline--tRNA ligase" evidence="13">
    <location>
        <begin position="23"/>
        <end position="690"/>
    </location>
</feature>
<dbReference type="Gene3D" id="3.90.960.10">
    <property type="entry name" value="YbaK/aminoacyl-tRNA synthetase-associated domain"/>
    <property type="match status" value="1"/>
</dbReference>
<dbReference type="InterPro" id="IPR044140">
    <property type="entry name" value="ProRS_anticodon_short"/>
</dbReference>
<evidence type="ECO:0000256" key="10">
    <source>
        <dbReference type="ARBA" id="ARBA00029731"/>
    </source>
</evidence>
<keyword evidence="16" id="KW-1185">Reference proteome</keyword>
<dbReference type="AlphaFoldDB" id="A0A0G4EV72"/>
<dbReference type="FunFam" id="3.30.930.10:FF:000012">
    <property type="entry name" value="Proline--tRNA ligase"/>
    <property type="match status" value="1"/>
</dbReference>
<evidence type="ECO:0000313" key="16">
    <source>
        <dbReference type="Proteomes" id="UP000041254"/>
    </source>
</evidence>
<keyword evidence="9" id="KW-0030">Aminoacyl-tRNA synthetase</keyword>
<comment type="subunit">
    <text evidence="2">Homodimer.</text>
</comment>
<dbReference type="Pfam" id="PF04073">
    <property type="entry name" value="tRNA_edit"/>
    <property type="match status" value="1"/>
</dbReference>
<keyword evidence="8" id="KW-0648">Protein biosynthesis</keyword>
<name>A0A0G4EV72_VITBC</name>
<evidence type="ECO:0000256" key="12">
    <source>
        <dbReference type="SAM" id="MobiDB-lite"/>
    </source>
</evidence>
<keyword evidence="13" id="KW-0732">Signal</keyword>
<evidence type="ECO:0000256" key="8">
    <source>
        <dbReference type="ARBA" id="ARBA00022917"/>
    </source>
</evidence>
<dbReference type="PROSITE" id="PS50862">
    <property type="entry name" value="AA_TRNA_LIGASE_II"/>
    <property type="match status" value="1"/>
</dbReference>
<comment type="subcellular location">
    <subcellularLocation>
        <location evidence="1">Cytoplasm</location>
    </subcellularLocation>
</comment>
<evidence type="ECO:0000259" key="14">
    <source>
        <dbReference type="PROSITE" id="PS50862"/>
    </source>
</evidence>
<accession>A0A0G4EV72</accession>
<feature type="compositionally biased region" description="Polar residues" evidence="12">
    <location>
        <begin position="98"/>
        <end position="107"/>
    </location>
</feature>
<dbReference type="InterPro" id="IPR023717">
    <property type="entry name" value="Pro-tRNA-Synthase_IIa_type1"/>
</dbReference>
<dbReference type="InterPro" id="IPR036754">
    <property type="entry name" value="YbaK/aa-tRNA-synt-asso_dom_sf"/>
</dbReference>
<dbReference type="InterPro" id="IPR002314">
    <property type="entry name" value="aa-tRNA-synt_IIb"/>
</dbReference>
<dbReference type="Proteomes" id="UP000041254">
    <property type="component" value="Unassembled WGS sequence"/>
</dbReference>
<dbReference type="FunFam" id="3.30.930.10:FF:000062">
    <property type="entry name" value="Proline--tRNA ligase"/>
    <property type="match status" value="1"/>
</dbReference>
<dbReference type="GO" id="GO:0005524">
    <property type="term" value="F:ATP binding"/>
    <property type="evidence" value="ECO:0007669"/>
    <property type="project" value="UniProtKB-KW"/>
</dbReference>
<reference evidence="15 16" key="1">
    <citation type="submission" date="2014-11" db="EMBL/GenBank/DDBJ databases">
        <authorList>
            <person name="Zhu J."/>
            <person name="Qi W."/>
            <person name="Song R."/>
        </authorList>
    </citation>
    <scope>NUCLEOTIDE SEQUENCE [LARGE SCALE GENOMIC DNA]</scope>
</reference>
<evidence type="ECO:0000256" key="2">
    <source>
        <dbReference type="ARBA" id="ARBA00011738"/>
    </source>
</evidence>
<keyword evidence="7" id="KW-0067">ATP-binding</keyword>
<dbReference type="SUPFAM" id="SSF55681">
    <property type="entry name" value="Class II aaRS and biotin synthetases"/>
    <property type="match status" value="1"/>
</dbReference>
<dbReference type="GO" id="GO:0004827">
    <property type="term" value="F:proline-tRNA ligase activity"/>
    <property type="evidence" value="ECO:0007669"/>
    <property type="project" value="UniProtKB-EC"/>
</dbReference>
<protein>
    <recommendedName>
        <fullName evidence="3">proline--tRNA ligase</fullName>
        <ecNumber evidence="3">6.1.1.15</ecNumber>
    </recommendedName>
    <alternativeName>
        <fullName evidence="10">Prolyl-tRNA synthetase</fullName>
    </alternativeName>
</protein>
<keyword evidence="6" id="KW-0547">Nucleotide-binding</keyword>
<dbReference type="VEuPathDB" id="CryptoDB:Vbra_8238"/>
<dbReference type="InterPro" id="IPR004154">
    <property type="entry name" value="Anticodon-bd"/>
</dbReference>
<dbReference type="SUPFAM" id="SSF52954">
    <property type="entry name" value="Class II aaRS ABD-related"/>
    <property type="match status" value="1"/>
</dbReference>
<evidence type="ECO:0000256" key="5">
    <source>
        <dbReference type="ARBA" id="ARBA00022598"/>
    </source>
</evidence>
<dbReference type="InterPro" id="IPR036621">
    <property type="entry name" value="Anticodon-bd_dom_sf"/>
</dbReference>
<dbReference type="CDD" id="cd00779">
    <property type="entry name" value="ProRS_core_prok"/>
    <property type="match status" value="1"/>
</dbReference>
<evidence type="ECO:0000256" key="13">
    <source>
        <dbReference type="SAM" id="SignalP"/>
    </source>
</evidence>
<keyword evidence="4" id="KW-0963">Cytoplasm</keyword>
<dbReference type="SUPFAM" id="SSF55826">
    <property type="entry name" value="YbaK/ProRS associated domain"/>
    <property type="match status" value="1"/>
</dbReference>